<dbReference type="Gene3D" id="1.25.40.10">
    <property type="entry name" value="Tetratricopeptide repeat domain"/>
    <property type="match status" value="2"/>
</dbReference>
<feature type="compositionally biased region" description="Basic and acidic residues" evidence="2">
    <location>
        <begin position="354"/>
        <end position="378"/>
    </location>
</feature>
<protein>
    <submittedName>
        <fullName evidence="3">RNA polymerase II associated protein 3</fullName>
    </submittedName>
</protein>
<dbReference type="EMBL" id="AP028911">
    <property type="protein sequence ID" value="BES92481.1"/>
    <property type="molecule type" value="Genomic_DNA"/>
</dbReference>
<sequence>MADIMPTFRQRIQLNNEELSFFHKDVNSWRENVEKPSQNYLRSLEDLAYADSSADEGDSEDDMVKDGDNCVRNGEWSRAISLYSSAISRKSKARYYAKRGLASLWKNNLLDSEKDCSEAIRLNSEYKRAYLRRACVRKRLGKIKECSEDLKVLLDLEPNNEVVAIEYNEIMKFFVDEIASKNEEHGEQRNDLASKLKLEGNELVGKQDYVGAKEKFTLGIKINPNDPKLYANRAICCMRSKDFIAAETDCDKALALDPKYLKVYVRRARVRLQLRKYYEARQDFFNAFELSDRDQSILDELEKVDLAIQRMEEERRKKNLQVAQVKLWPIDSVLSGKFDDSCCVQLDWNELKPDRTNSGGDHSKRDGIQTELKIKSRNEPNVGGAEDAESRSALFLDRMNMKEVMALQENCGISRGPFVKVRVEDAKFAFPEKLFEMPAKFRRLLGAES</sequence>
<proteinExistence type="predicted"/>
<evidence type="ECO:0000313" key="3">
    <source>
        <dbReference type="EMBL" id="BES92481.1"/>
    </source>
</evidence>
<evidence type="ECO:0000256" key="2">
    <source>
        <dbReference type="SAM" id="MobiDB-lite"/>
    </source>
</evidence>
<dbReference type="InterPro" id="IPR019734">
    <property type="entry name" value="TPR_rpt"/>
</dbReference>
<dbReference type="SUPFAM" id="SSF48452">
    <property type="entry name" value="TPR-like"/>
    <property type="match status" value="2"/>
</dbReference>
<evidence type="ECO:0000313" key="4">
    <source>
        <dbReference type="Proteomes" id="UP001307889"/>
    </source>
</evidence>
<accession>A0ABN7AJQ3</accession>
<evidence type="ECO:0000256" key="1">
    <source>
        <dbReference type="ARBA" id="ARBA00022803"/>
    </source>
</evidence>
<reference evidence="3 4" key="1">
    <citation type="submission" date="2023-09" db="EMBL/GenBank/DDBJ databases">
        <title>Nesidiocoris tenuis whole genome shotgun sequence.</title>
        <authorList>
            <person name="Shibata T."/>
            <person name="Shimoda M."/>
            <person name="Kobayashi T."/>
            <person name="Uehara T."/>
        </authorList>
    </citation>
    <scope>NUCLEOTIDE SEQUENCE [LARGE SCALE GENOMIC DNA]</scope>
    <source>
        <strain evidence="3 4">Japan</strain>
    </source>
</reference>
<gene>
    <name evidence="3" type="ORF">NTJ_05291</name>
</gene>
<dbReference type="PANTHER" id="PTHR46423">
    <property type="entry name" value="RNA POLYMERASE II-ASSOCIATED PROTEIN 3"/>
    <property type="match status" value="1"/>
</dbReference>
<keyword evidence="1" id="KW-0802">TPR repeat</keyword>
<dbReference type="PANTHER" id="PTHR46423:SF1">
    <property type="entry name" value="RNA POLYMERASE II-ASSOCIATED PROTEIN 3"/>
    <property type="match status" value="1"/>
</dbReference>
<dbReference type="InterPro" id="IPR051966">
    <property type="entry name" value="RPAP3"/>
</dbReference>
<keyword evidence="4" id="KW-1185">Reference proteome</keyword>
<name>A0ABN7AJQ3_9HEMI</name>
<dbReference type="SMART" id="SM00028">
    <property type="entry name" value="TPR"/>
    <property type="match status" value="5"/>
</dbReference>
<dbReference type="Proteomes" id="UP001307889">
    <property type="component" value="Chromosome 3"/>
</dbReference>
<dbReference type="InterPro" id="IPR011990">
    <property type="entry name" value="TPR-like_helical_dom_sf"/>
</dbReference>
<feature type="region of interest" description="Disordered" evidence="2">
    <location>
        <begin position="354"/>
        <end position="388"/>
    </location>
</feature>
<organism evidence="3 4">
    <name type="scientific">Nesidiocoris tenuis</name>
    <dbReference type="NCBI Taxonomy" id="355587"/>
    <lineage>
        <taxon>Eukaryota</taxon>
        <taxon>Metazoa</taxon>
        <taxon>Ecdysozoa</taxon>
        <taxon>Arthropoda</taxon>
        <taxon>Hexapoda</taxon>
        <taxon>Insecta</taxon>
        <taxon>Pterygota</taxon>
        <taxon>Neoptera</taxon>
        <taxon>Paraneoptera</taxon>
        <taxon>Hemiptera</taxon>
        <taxon>Heteroptera</taxon>
        <taxon>Panheteroptera</taxon>
        <taxon>Cimicomorpha</taxon>
        <taxon>Miridae</taxon>
        <taxon>Dicyphina</taxon>
        <taxon>Nesidiocoris</taxon>
    </lineage>
</organism>